<dbReference type="InterPro" id="IPR036617">
    <property type="entry name" value="BAF_sf"/>
</dbReference>
<dbReference type="GO" id="GO:0000793">
    <property type="term" value="C:condensed chromosome"/>
    <property type="evidence" value="ECO:0007669"/>
    <property type="project" value="TreeGrafter"/>
</dbReference>
<keyword evidence="3" id="KW-0539">Nucleus</keyword>
<evidence type="ECO:0000256" key="3">
    <source>
        <dbReference type="ARBA" id="ARBA00023242"/>
    </source>
</evidence>
<evidence type="ECO:0000313" key="7">
    <source>
        <dbReference type="EnsemblMetazoa" id="XP_038075525.1"/>
    </source>
</evidence>
<evidence type="ECO:0000256" key="5">
    <source>
        <dbReference type="ARBA" id="ARBA00064955"/>
    </source>
</evidence>
<dbReference type="InterPro" id="IPR004122">
    <property type="entry name" value="BAF_prot"/>
</dbReference>
<dbReference type="SMART" id="SM01023">
    <property type="entry name" value="BAF"/>
    <property type="match status" value="1"/>
</dbReference>
<dbReference type="RefSeq" id="XP_038075525.1">
    <property type="nucleotide sequence ID" value="XM_038219597.1"/>
</dbReference>
<keyword evidence="2" id="KW-0238">DNA-binding</keyword>
<dbReference type="PANTHER" id="PTHR47507">
    <property type="entry name" value="BARRIER TO AUTOINTEGRATION FACTOR 2"/>
    <property type="match status" value="1"/>
</dbReference>
<accession>A0A914BHZ9</accession>
<dbReference type="AlphaFoldDB" id="A0A914BHZ9"/>
<dbReference type="Pfam" id="PF02961">
    <property type="entry name" value="SAM_BAF"/>
    <property type="match status" value="1"/>
</dbReference>
<dbReference type="GeneID" id="119743214"/>
<dbReference type="Gene3D" id="1.10.150.40">
    <property type="entry name" value="Barrier-to-autointegration factor, BAF"/>
    <property type="match status" value="1"/>
</dbReference>
<dbReference type="Proteomes" id="UP000887568">
    <property type="component" value="Unplaced"/>
</dbReference>
<dbReference type="GO" id="GO:0003677">
    <property type="term" value="F:DNA binding"/>
    <property type="evidence" value="ECO:0007669"/>
    <property type="project" value="UniProtKB-KW"/>
</dbReference>
<proteinExistence type="inferred from homology"/>
<dbReference type="InterPro" id="IPR051387">
    <property type="entry name" value="BAF"/>
</dbReference>
<dbReference type="OrthoDB" id="9997163at2759"/>
<dbReference type="GO" id="GO:0005634">
    <property type="term" value="C:nucleus"/>
    <property type="evidence" value="ECO:0007669"/>
    <property type="project" value="UniProtKB-SubCell"/>
</dbReference>
<name>A0A914BHZ9_PATMI</name>
<evidence type="ECO:0000256" key="4">
    <source>
        <dbReference type="ARBA" id="ARBA00038496"/>
    </source>
</evidence>
<dbReference type="SUPFAM" id="SSF47798">
    <property type="entry name" value="Barrier-to-autointegration factor, BAF"/>
    <property type="match status" value="1"/>
</dbReference>
<protein>
    <recommendedName>
        <fullName evidence="6">Barrier-to-autointegration factor 1</fullName>
    </recommendedName>
</protein>
<dbReference type="EnsemblMetazoa" id="XM_038219597.1">
    <property type="protein sequence ID" value="XP_038075525.1"/>
    <property type="gene ID" value="LOC119743214"/>
</dbReference>
<evidence type="ECO:0000313" key="8">
    <source>
        <dbReference type="Proteomes" id="UP000887568"/>
    </source>
</evidence>
<dbReference type="GO" id="GO:0051276">
    <property type="term" value="P:chromosome organization"/>
    <property type="evidence" value="ECO:0007669"/>
    <property type="project" value="TreeGrafter"/>
</dbReference>
<dbReference type="OMA" id="KHRDFMA"/>
<reference evidence="7" key="1">
    <citation type="submission" date="2022-11" db="UniProtKB">
        <authorList>
            <consortium name="EnsemblMetazoa"/>
        </authorList>
    </citation>
    <scope>IDENTIFICATION</scope>
</reference>
<organism evidence="7 8">
    <name type="scientific">Patiria miniata</name>
    <name type="common">Bat star</name>
    <name type="synonym">Asterina miniata</name>
    <dbReference type="NCBI Taxonomy" id="46514"/>
    <lineage>
        <taxon>Eukaryota</taxon>
        <taxon>Metazoa</taxon>
        <taxon>Echinodermata</taxon>
        <taxon>Eleutherozoa</taxon>
        <taxon>Asterozoa</taxon>
        <taxon>Asteroidea</taxon>
        <taxon>Valvatacea</taxon>
        <taxon>Valvatida</taxon>
        <taxon>Asterinidae</taxon>
        <taxon>Patiria</taxon>
    </lineage>
</organism>
<evidence type="ECO:0000256" key="6">
    <source>
        <dbReference type="ARBA" id="ARBA00069025"/>
    </source>
</evidence>
<dbReference type="FunFam" id="1.10.150.40:FF:000005">
    <property type="entry name" value="Barrier-to-autointegration factor 1"/>
    <property type="match status" value="1"/>
</dbReference>
<keyword evidence="8" id="KW-1185">Reference proteome</keyword>
<comment type="similarity">
    <text evidence="4">Belongs to the BAF family.</text>
</comment>
<sequence>MRCMLKGGNCGLFHNNTRSELREGSGFFSLKASMADRAQTTTKKHKQFVSEPMGDKPVTELGGIGPKYGERLQEAGFEKAFNVLGQFLVLNKDKELFIDWLMATTSANNKCANDCYNCLRDWSDAFM</sequence>
<evidence type="ECO:0000256" key="1">
    <source>
        <dbReference type="ARBA" id="ARBA00004123"/>
    </source>
</evidence>
<comment type="subcellular location">
    <subcellularLocation>
        <location evidence="1">Nucleus</location>
    </subcellularLocation>
</comment>
<comment type="subunit">
    <text evidence="5">Interacts with emr-1 and lem-2. Interacts with lem-4l, leading to decreased phosphorylation by VRK1 and promoting dephosphorylation by protein phosphatase 2A (PP2A).</text>
</comment>
<evidence type="ECO:0000256" key="2">
    <source>
        <dbReference type="ARBA" id="ARBA00023125"/>
    </source>
</evidence>
<dbReference type="PANTHER" id="PTHR47507:SF6">
    <property type="entry name" value="BARRIER-TO-AUTOINTEGRATION FACTOR"/>
    <property type="match status" value="1"/>
</dbReference>